<feature type="transmembrane region" description="Helical" evidence="1">
    <location>
        <begin position="179"/>
        <end position="196"/>
    </location>
</feature>
<reference evidence="2" key="2">
    <citation type="journal article" date="2023" name="Microbiome">
        <title>Synthase-selected sorting approach identifies a beta-lactone synthase in a nudibranch symbiotic bacterium.</title>
        <authorList>
            <person name="Dzunkova M."/>
            <person name="La Clair J.J."/>
            <person name="Tyml T."/>
            <person name="Doud D."/>
            <person name="Schulz F."/>
            <person name="Piquer-Esteban S."/>
            <person name="Porcel Sanchis D."/>
            <person name="Osborn A."/>
            <person name="Robinson D."/>
            <person name="Louie K.B."/>
            <person name="Bowen B.P."/>
            <person name="Bowers R.M."/>
            <person name="Lee J."/>
            <person name="Arnau V."/>
            <person name="Diaz-Villanueva W."/>
            <person name="Stepanauskas R."/>
            <person name="Gosliner T."/>
            <person name="Date S.V."/>
            <person name="Northen T.R."/>
            <person name="Cheng J.F."/>
            <person name="Burkart M.D."/>
            <person name="Woyke T."/>
        </authorList>
    </citation>
    <scope>NUCLEOTIDE SEQUENCE</scope>
    <source>
        <strain evidence="2">Df01</strain>
    </source>
</reference>
<feature type="transmembrane region" description="Helical" evidence="1">
    <location>
        <begin position="93"/>
        <end position="111"/>
    </location>
</feature>
<dbReference type="EMBL" id="JANQAO010000003">
    <property type="protein sequence ID" value="MDM5147730.1"/>
    <property type="molecule type" value="Genomic_DNA"/>
</dbReference>
<feature type="transmembrane region" description="Helical" evidence="1">
    <location>
        <begin position="123"/>
        <end position="145"/>
    </location>
</feature>
<keyword evidence="1" id="KW-1133">Transmembrane helix</keyword>
<protein>
    <recommendedName>
        <fullName evidence="4">Nucleoside recognition domain-containing protein</fullName>
    </recommendedName>
</protein>
<organism evidence="2 3">
    <name type="scientific">Candidatus Doriopsillibacter californiensis</name>
    <dbReference type="NCBI Taxonomy" id="2970740"/>
    <lineage>
        <taxon>Bacteria</taxon>
        <taxon>Pseudomonadati</taxon>
        <taxon>Pseudomonadota</taxon>
        <taxon>Gammaproteobacteria</taxon>
        <taxon>Candidatus Tethybacterales</taxon>
        <taxon>Candidatus Persebacteraceae</taxon>
        <taxon>Candidatus Doriopsillibacter</taxon>
    </lineage>
</organism>
<feature type="transmembrane region" description="Helical" evidence="1">
    <location>
        <begin position="39"/>
        <end position="58"/>
    </location>
</feature>
<keyword evidence="1" id="KW-0472">Membrane</keyword>
<accession>A0ABT7QMC4</accession>
<reference evidence="2" key="1">
    <citation type="submission" date="2022-08" db="EMBL/GenBank/DDBJ databases">
        <authorList>
            <person name="Dzunkova M."/>
            <person name="La Clair J."/>
            <person name="Tyml T."/>
            <person name="Doud D."/>
            <person name="Schulz F."/>
            <person name="Piquer S."/>
            <person name="Porcel Sanchis D."/>
            <person name="Osborn A."/>
            <person name="Robinson D."/>
            <person name="Louie K.B."/>
            <person name="Bowen B.P."/>
            <person name="Bowers R."/>
            <person name="Lee J."/>
            <person name="Arnau Llombart V."/>
            <person name="Diaz Villanueva W."/>
            <person name="Gosliner T."/>
            <person name="Northen T."/>
            <person name="Cheng J.-F."/>
            <person name="Burkart M.D."/>
            <person name="Woyke T."/>
        </authorList>
    </citation>
    <scope>NUCLEOTIDE SEQUENCE</scope>
    <source>
        <strain evidence="2">Df01</strain>
    </source>
</reference>
<evidence type="ECO:0000313" key="3">
    <source>
        <dbReference type="Proteomes" id="UP001168167"/>
    </source>
</evidence>
<gene>
    <name evidence="2" type="ORF">NQX30_05030</name>
</gene>
<evidence type="ECO:0008006" key="4">
    <source>
        <dbReference type="Google" id="ProtNLM"/>
    </source>
</evidence>
<comment type="caution">
    <text evidence="2">The sequence shown here is derived from an EMBL/GenBank/DDBJ whole genome shotgun (WGS) entry which is preliminary data.</text>
</comment>
<proteinExistence type="predicted"/>
<name>A0ABT7QMC4_9GAMM</name>
<keyword evidence="1" id="KW-0812">Transmembrane</keyword>
<evidence type="ECO:0000313" key="2">
    <source>
        <dbReference type="EMBL" id="MDM5147730.1"/>
    </source>
</evidence>
<keyword evidence="3" id="KW-1185">Reference proteome</keyword>
<feature type="transmembrane region" description="Helical" evidence="1">
    <location>
        <begin position="286"/>
        <end position="304"/>
    </location>
</feature>
<evidence type="ECO:0000256" key="1">
    <source>
        <dbReference type="SAM" id="Phobius"/>
    </source>
</evidence>
<feature type="transmembrane region" description="Helical" evidence="1">
    <location>
        <begin position="65"/>
        <end position="87"/>
    </location>
</feature>
<feature type="transmembrane region" description="Helical" evidence="1">
    <location>
        <begin position="225"/>
        <end position="243"/>
    </location>
</feature>
<feature type="transmembrane region" description="Helical" evidence="1">
    <location>
        <begin position="255"/>
        <end position="280"/>
    </location>
</feature>
<dbReference type="Proteomes" id="UP001168167">
    <property type="component" value="Unassembled WGS sequence"/>
</dbReference>
<feature type="transmembrane region" description="Helical" evidence="1">
    <location>
        <begin position="16"/>
        <end position="33"/>
    </location>
</feature>
<sequence>MRAPLTALRELFKESAYIYWVVLRISLPLLVAIRLLDEHFGIVAVVGDLLAPIMDLVGLPGQAGIVWATAMLLNIYSALLVLISLWTQLELNSAQVTTLMLIVLVAHALPIELRITQKAGVRFFAMLWVRISGALAMGWLIHTIYNAGGWLQAPAHLLLSPPPMQSGWGPWFLGQAKNWAFIYLIIVTLVAFVRLLKITNTERLLIFLLAPILRTMGVGKKAVTITMVGMTLGISYGGALLINESKKGDISRRDMLCALTLLSLCHAVIEDTLLVMLVGAHISGVFFGRIIFSFVLMLFFAQLIKRLPDTTLEKIMLSRNPKTSS</sequence>